<name>A0A1X2H4V1_SYNRA</name>
<evidence type="ECO:0000313" key="2">
    <source>
        <dbReference type="EMBL" id="ORY93429.1"/>
    </source>
</evidence>
<proteinExistence type="predicted"/>
<reference evidence="2 3" key="1">
    <citation type="submission" date="2016-07" db="EMBL/GenBank/DDBJ databases">
        <title>Pervasive Adenine N6-methylation of Active Genes in Fungi.</title>
        <authorList>
            <consortium name="DOE Joint Genome Institute"/>
            <person name="Mondo S.J."/>
            <person name="Dannebaum R.O."/>
            <person name="Kuo R.C."/>
            <person name="Labutti K."/>
            <person name="Haridas S."/>
            <person name="Kuo A."/>
            <person name="Salamov A."/>
            <person name="Ahrendt S.R."/>
            <person name="Lipzen A."/>
            <person name="Sullivan W."/>
            <person name="Andreopoulos W.B."/>
            <person name="Clum A."/>
            <person name="Lindquist E."/>
            <person name="Daum C."/>
            <person name="Ramamoorthy G.K."/>
            <person name="Gryganskyi A."/>
            <person name="Culley D."/>
            <person name="Magnuson J.K."/>
            <person name="James T.Y."/>
            <person name="O'Malley M.A."/>
            <person name="Stajich J.E."/>
            <person name="Spatafora J.W."/>
            <person name="Visel A."/>
            <person name="Grigoriev I.V."/>
        </authorList>
    </citation>
    <scope>NUCLEOTIDE SEQUENCE [LARGE SCALE GENOMIC DNA]</scope>
    <source>
        <strain evidence="2 3">NRRL 2496</strain>
    </source>
</reference>
<organism evidence="2 3">
    <name type="scientific">Syncephalastrum racemosum</name>
    <name type="common">Filamentous fungus</name>
    <dbReference type="NCBI Taxonomy" id="13706"/>
    <lineage>
        <taxon>Eukaryota</taxon>
        <taxon>Fungi</taxon>
        <taxon>Fungi incertae sedis</taxon>
        <taxon>Mucoromycota</taxon>
        <taxon>Mucoromycotina</taxon>
        <taxon>Mucoromycetes</taxon>
        <taxon>Mucorales</taxon>
        <taxon>Syncephalastraceae</taxon>
        <taxon>Syncephalastrum</taxon>
    </lineage>
</organism>
<dbReference type="EMBL" id="MCGN01000009">
    <property type="protein sequence ID" value="ORY93429.1"/>
    <property type="molecule type" value="Genomic_DNA"/>
</dbReference>
<keyword evidence="3" id="KW-1185">Reference proteome</keyword>
<dbReference type="InParanoid" id="A0A1X2H4V1"/>
<gene>
    <name evidence="2" type="ORF">BCR43DRAFT_517656</name>
</gene>
<sequence length="172" mass="19003">MTQSMYPALQHLEVIRMQGYDIQQEPPRRITAAESRGSYKSIPATPYRSSQDQVSSNKGLSEIAAVKRRHSTISLCLMLEIRFASDKTRRTALIRGVVHEGTIVKPKPLVLGHRASLVLNIRDLPIEPIAAADMHLRQGIMGKLAGVGGFTLKEVILNTMDGVYNSTVRAIL</sequence>
<dbReference type="Proteomes" id="UP000242180">
    <property type="component" value="Unassembled WGS sequence"/>
</dbReference>
<accession>A0A1X2H4V1</accession>
<evidence type="ECO:0000256" key="1">
    <source>
        <dbReference type="SAM" id="MobiDB-lite"/>
    </source>
</evidence>
<dbReference type="AlphaFoldDB" id="A0A1X2H4V1"/>
<protein>
    <submittedName>
        <fullName evidence="2">Uncharacterized protein</fullName>
    </submittedName>
</protein>
<evidence type="ECO:0000313" key="3">
    <source>
        <dbReference type="Proteomes" id="UP000242180"/>
    </source>
</evidence>
<comment type="caution">
    <text evidence="2">The sequence shown here is derived from an EMBL/GenBank/DDBJ whole genome shotgun (WGS) entry which is preliminary data.</text>
</comment>
<feature type="region of interest" description="Disordered" evidence="1">
    <location>
        <begin position="30"/>
        <end position="53"/>
    </location>
</feature>